<keyword evidence="1" id="KW-1133">Transmembrane helix</keyword>
<evidence type="ECO:0000256" key="1">
    <source>
        <dbReference type="SAM" id="Phobius"/>
    </source>
</evidence>
<evidence type="ECO:0000313" key="3">
    <source>
        <dbReference type="EMBL" id="MCP2331121.1"/>
    </source>
</evidence>
<feature type="transmembrane region" description="Helical" evidence="1">
    <location>
        <begin position="12"/>
        <end position="32"/>
    </location>
</feature>
<dbReference type="Pfam" id="PF09851">
    <property type="entry name" value="SHOCT"/>
    <property type="match status" value="1"/>
</dbReference>
<keyword evidence="1" id="KW-0472">Membrane</keyword>
<keyword evidence="4" id="KW-1185">Reference proteome</keyword>
<evidence type="ECO:0000259" key="2">
    <source>
        <dbReference type="Pfam" id="PF09851"/>
    </source>
</evidence>
<protein>
    <submittedName>
        <fullName evidence="3">Membrane protein</fullName>
    </submittedName>
</protein>
<evidence type="ECO:0000313" key="4">
    <source>
        <dbReference type="Proteomes" id="UP000791080"/>
    </source>
</evidence>
<reference evidence="3 4" key="1">
    <citation type="submission" date="2022-06" db="EMBL/GenBank/DDBJ databases">
        <title>Genomic Encyclopedia of Type Strains, Phase I: the one thousand microbial genomes (KMG-I) project.</title>
        <authorList>
            <person name="Kyrpides N."/>
        </authorList>
    </citation>
    <scope>NUCLEOTIDE SEQUENCE [LARGE SCALE GENOMIC DNA]</scope>
    <source>
        <strain evidence="3 4">DSM 43889</strain>
    </source>
</reference>
<dbReference type="RefSeq" id="WP_026420510.1">
    <property type="nucleotide sequence ID" value="NZ_AUBJ02000001.1"/>
</dbReference>
<proteinExistence type="predicted"/>
<comment type="caution">
    <text evidence="3">The sequence shown here is derived from an EMBL/GenBank/DDBJ whole genome shotgun (WGS) entry which is preliminary data.</text>
</comment>
<gene>
    <name evidence="3" type="ORF">G443_001391</name>
</gene>
<dbReference type="EMBL" id="AUBJ02000001">
    <property type="protein sequence ID" value="MCP2331121.1"/>
    <property type="molecule type" value="Genomic_DNA"/>
</dbReference>
<accession>A0ABT1JH65</accession>
<name>A0ABT1JH65_ACTCY</name>
<organism evidence="3 4">
    <name type="scientific">Actinoalloteichus caeruleus DSM 43889</name>
    <dbReference type="NCBI Taxonomy" id="1120930"/>
    <lineage>
        <taxon>Bacteria</taxon>
        <taxon>Bacillati</taxon>
        <taxon>Actinomycetota</taxon>
        <taxon>Actinomycetes</taxon>
        <taxon>Pseudonocardiales</taxon>
        <taxon>Pseudonocardiaceae</taxon>
        <taxon>Actinoalloteichus</taxon>
        <taxon>Actinoalloteichus cyanogriseus</taxon>
    </lineage>
</organism>
<dbReference type="InterPro" id="IPR018649">
    <property type="entry name" value="SHOCT"/>
</dbReference>
<dbReference type="Proteomes" id="UP000791080">
    <property type="component" value="Unassembled WGS sequence"/>
</dbReference>
<feature type="domain" description="SHOCT" evidence="2">
    <location>
        <begin position="58"/>
        <end position="83"/>
    </location>
</feature>
<sequence length="92" mass="10274">MYYGPTWGPGPWIFFVVLLLLIVAIALSAFLVRRGVAGGTSGAHRADGTMRETGLESARRILDERFARGEINEEEYRRRRHVIRDDGASPGD</sequence>
<keyword evidence="1" id="KW-0812">Transmembrane</keyword>